<evidence type="ECO:0000256" key="1">
    <source>
        <dbReference type="ARBA" id="ARBA00001913"/>
    </source>
</evidence>
<dbReference type="RefSeq" id="WP_377130293.1">
    <property type="nucleotide sequence ID" value="NZ_JBHUON010000031.1"/>
</dbReference>
<keyword evidence="9" id="KW-1185">Reference proteome</keyword>
<feature type="domain" description="Glycosyl hydrolase family 92" evidence="5">
    <location>
        <begin position="256"/>
        <end position="741"/>
    </location>
</feature>
<evidence type="ECO:0000313" key="8">
    <source>
        <dbReference type="EMBL" id="MFD2866652.1"/>
    </source>
</evidence>
<dbReference type="Gene3D" id="1.20.1610.10">
    <property type="entry name" value="alpha-1,2-mannosidases domains"/>
    <property type="match status" value="1"/>
</dbReference>
<evidence type="ECO:0000259" key="6">
    <source>
        <dbReference type="Pfam" id="PF13290"/>
    </source>
</evidence>
<dbReference type="Pfam" id="PF13290">
    <property type="entry name" value="CHB_HEX_C_1"/>
    <property type="match status" value="1"/>
</dbReference>
<dbReference type="PANTHER" id="PTHR12143">
    <property type="entry name" value="PEPTIDE N-GLYCANASE PNGASE -RELATED"/>
    <property type="match status" value="1"/>
</dbReference>
<proteinExistence type="predicted"/>
<dbReference type="GO" id="GO:0016787">
    <property type="term" value="F:hydrolase activity"/>
    <property type="evidence" value="ECO:0007669"/>
    <property type="project" value="UniProtKB-KW"/>
</dbReference>
<feature type="chain" id="PRO_5046323219" evidence="4">
    <location>
        <begin position="22"/>
        <end position="848"/>
    </location>
</feature>
<dbReference type="Proteomes" id="UP001597601">
    <property type="component" value="Unassembled WGS sequence"/>
</dbReference>
<dbReference type="SUPFAM" id="SSF48208">
    <property type="entry name" value="Six-hairpin glycosidases"/>
    <property type="match status" value="1"/>
</dbReference>
<feature type="domain" description="GH29D-like beta-sandwich" evidence="6">
    <location>
        <begin position="794"/>
        <end position="838"/>
    </location>
</feature>
<dbReference type="InterPro" id="IPR059177">
    <property type="entry name" value="GH29D-like_dom"/>
</dbReference>
<feature type="signal peptide" evidence="4">
    <location>
        <begin position="1"/>
        <end position="21"/>
    </location>
</feature>
<sequence>MIKYLSIFLLCAVAYNLPAWAQKKKDYTTYVNPFIGTSGKGMVNPGAVLPYAMLQVNPVTDMSAGESDGIPRYKYTASLIYGFAIKHLSGLSSESFYDMLMMPTVGEPKFDGPNASLFLKKSETASPGYYSVKLDKFNIGVELTSSNRSALHSFSYPSTSRANLFIDLKSYGRGNIYQSVEIINDHEIKGSIGFDQAVFFYAKFSKPFKKHWITNKTAFNGDIKQTNGNGVKLCLQFDNPGDLMVKTGLSVTGTDGAKKNLDAEIPDFDFKTTFKAAKTVWLTELGKIDVEGGAPSIETRQLVANTIDAAYKQPPGKKVAPIDYAKIKRQMFYTALYHSMLSPNIHSDVDGRYRGPYRLKQASDLDRTYTTPGFPYYTFNNSFYTAGNAIRDQFQVLALIDQKRAVDMINGFLLVYDNRDSIFNNPARAAFMETARQLTPLIVDLYAKGNRSFNAEKALSAMKFAKEKDDYFGGIYKLTGLGVSTFWVSHTMQYAYTDWCIAQMAKMLGKPLDYNTYITQAQYWKNIHNPKTGFIQARNWNWEQPFEPGKVGVPYLQGNAWQYAFAVPHDITALIARDGGKENFAKRLEEVFTTPSKIKSDDLIGEYDHSVAVSRTMPYLFNFTDEADKTQFYVNRIMSELYTDRPDGLLNDEGGNVSAWYVMSALGLYNISPGSAQYQVGLPQFEKAVINLEDGKKFTILNAASSVERNNIYLQGMNLEKKPYSKIYLDYAAMGKGGEFEVFAGRLPNKIFMQDLEKAASAITDNLIVPSPLIVLLQTFAPPAAVEIRGNDVEPNQFYYTIDGSTPTTSSLLYSKPIPLTANVKTIKAIAVKNGQASMVTEYNPNLK</sequence>
<evidence type="ECO:0000313" key="9">
    <source>
        <dbReference type="Proteomes" id="UP001597601"/>
    </source>
</evidence>
<comment type="subunit">
    <text evidence="2">Monomer.</text>
</comment>
<keyword evidence="3" id="KW-0106">Calcium</keyword>
<protein>
    <submittedName>
        <fullName evidence="8">Glycoside hydrolase domain-containing protein</fullName>
    </submittedName>
</protein>
<comment type="caution">
    <text evidence="8">The sequence shown here is derived from an EMBL/GenBank/DDBJ whole genome shotgun (WGS) entry which is preliminary data.</text>
</comment>
<gene>
    <name evidence="8" type="ORF">ACFSYC_18290</name>
</gene>
<feature type="domain" description="Glycosyl hydrolase family 92 N-terminal" evidence="7">
    <location>
        <begin position="30"/>
        <end position="250"/>
    </location>
</feature>
<comment type="cofactor">
    <cofactor evidence="1">
        <name>Ca(2+)</name>
        <dbReference type="ChEBI" id="CHEBI:29108"/>
    </cofactor>
</comment>
<dbReference type="Pfam" id="PF07971">
    <property type="entry name" value="Glyco_hydro_92"/>
    <property type="match status" value="1"/>
</dbReference>
<dbReference type="Pfam" id="PF17678">
    <property type="entry name" value="Glyco_hydro_92N"/>
    <property type="match status" value="1"/>
</dbReference>
<dbReference type="Gene3D" id="1.20.1050.60">
    <property type="entry name" value="alpha-1,2-mannosidase"/>
    <property type="match status" value="1"/>
</dbReference>
<accession>A0ABW5XUM9</accession>
<dbReference type="Gene3D" id="2.70.98.10">
    <property type="match status" value="1"/>
</dbReference>
<keyword evidence="8" id="KW-0378">Hydrolase</keyword>
<evidence type="ECO:0000259" key="7">
    <source>
        <dbReference type="Pfam" id="PF17678"/>
    </source>
</evidence>
<evidence type="ECO:0000256" key="4">
    <source>
        <dbReference type="SAM" id="SignalP"/>
    </source>
</evidence>
<dbReference type="PANTHER" id="PTHR12143:SF39">
    <property type="entry name" value="SECRETED PROTEIN"/>
    <property type="match status" value="1"/>
</dbReference>
<reference evidence="9" key="1">
    <citation type="journal article" date="2019" name="Int. J. Syst. Evol. Microbiol.">
        <title>The Global Catalogue of Microorganisms (GCM) 10K type strain sequencing project: providing services to taxonomists for standard genome sequencing and annotation.</title>
        <authorList>
            <consortium name="The Broad Institute Genomics Platform"/>
            <consortium name="The Broad Institute Genome Sequencing Center for Infectious Disease"/>
            <person name="Wu L."/>
            <person name="Ma J."/>
        </authorList>
    </citation>
    <scope>NUCLEOTIDE SEQUENCE [LARGE SCALE GENOMIC DNA]</scope>
    <source>
        <strain evidence="9">KCTC 52232</strain>
    </source>
</reference>
<dbReference type="InterPro" id="IPR008928">
    <property type="entry name" value="6-hairpin_glycosidase_sf"/>
</dbReference>
<keyword evidence="4" id="KW-0732">Signal</keyword>
<dbReference type="InterPro" id="IPR014718">
    <property type="entry name" value="GH-type_carb-bd"/>
</dbReference>
<name>A0ABW5XUM9_9SPHI</name>
<dbReference type="EMBL" id="JBHUON010000031">
    <property type="protein sequence ID" value="MFD2866652.1"/>
    <property type="molecule type" value="Genomic_DNA"/>
</dbReference>
<dbReference type="InterPro" id="IPR050883">
    <property type="entry name" value="PNGase"/>
</dbReference>
<organism evidence="8 9">
    <name type="scientific">Mucilaginibacter antarcticus</name>
    <dbReference type="NCBI Taxonomy" id="1855725"/>
    <lineage>
        <taxon>Bacteria</taxon>
        <taxon>Pseudomonadati</taxon>
        <taxon>Bacteroidota</taxon>
        <taxon>Sphingobacteriia</taxon>
        <taxon>Sphingobacteriales</taxon>
        <taxon>Sphingobacteriaceae</taxon>
        <taxon>Mucilaginibacter</taxon>
    </lineage>
</organism>
<evidence type="ECO:0000256" key="2">
    <source>
        <dbReference type="ARBA" id="ARBA00011245"/>
    </source>
</evidence>
<evidence type="ECO:0000256" key="3">
    <source>
        <dbReference type="ARBA" id="ARBA00022837"/>
    </source>
</evidence>
<dbReference type="InterPro" id="IPR041371">
    <property type="entry name" value="GH92_N"/>
</dbReference>
<evidence type="ECO:0000259" key="5">
    <source>
        <dbReference type="Pfam" id="PF07971"/>
    </source>
</evidence>
<dbReference type="InterPro" id="IPR012939">
    <property type="entry name" value="Glyco_hydro_92"/>
</dbReference>